<dbReference type="InterPro" id="IPR000847">
    <property type="entry name" value="LysR_HTH_N"/>
</dbReference>
<keyword evidence="2" id="KW-0805">Transcription regulation</keyword>
<dbReference type="PANTHER" id="PTHR30419">
    <property type="entry name" value="HTH-TYPE TRANSCRIPTIONAL REGULATOR YBHD"/>
    <property type="match status" value="1"/>
</dbReference>
<dbReference type="RefSeq" id="WP_066643740.1">
    <property type="nucleotide sequence ID" value="NZ_VWXL01000002.1"/>
</dbReference>
<evidence type="ECO:0000256" key="2">
    <source>
        <dbReference type="ARBA" id="ARBA00023015"/>
    </source>
</evidence>
<keyword evidence="4" id="KW-0804">Transcription</keyword>
<dbReference type="InterPro" id="IPR005119">
    <property type="entry name" value="LysR_subst-bd"/>
</dbReference>
<dbReference type="Pfam" id="PF03466">
    <property type="entry name" value="LysR_substrate"/>
    <property type="match status" value="1"/>
</dbReference>
<evidence type="ECO:0000256" key="4">
    <source>
        <dbReference type="ARBA" id="ARBA00023163"/>
    </source>
</evidence>
<evidence type="ECO:0000259" key="5">
    <source>
        <dbReference type="PROSITE" id="PS50931"/>
    </source>
</evidence>
<protein>
    <submittedName>
        <fullName evidence="6">LysR substrate binding domain protein</fullName>
    </submittedName>
</protein>
<feature type="domain" description="HTH lysR-type" evidence="5">
    <location>
        <begin position="9"/>
        <end position="60"/>
    </location>
</feature>
<reference evidence="6 7" key="1">
    <citation type="submission" date="2019-09" db="EMBL/GenBank/DDBJ databases">
        <title>Genome sequence of Clostridium sp. EA1.</title>
        <authorList>
            <person name="Poehlein A."/>
            <person name="Bengelsdorf F.R."/>
            <person name="Daniel R."/>
        </authorList>
    </citation>
    <scope>NUCLEOTIDE SEQUENCE [LARGE SCALE GENOMIC DNA]</scope>
    <source>
        <strain evidence="6 7">EA1</strain>
    </source>
</reference>
<dbReference type="Gene3D" id="1.10.10.10">
    <property type="entry name" value="Winged helix-like DNA-binding domain superfamily/Winged helix DNA-binding domain"/>
    <property type="match status" value="1"/>
</dbReference>
<dbReference type="Proteomes" id="UP000469440">
    <property type="component" value="Unassembled WGS sequence"/>
</dbReference>
<dbReference type="Gene3D" id="3.40.190.290">
    <property type="match status" value="1"/>
</dbReference>
<dbReference type="GO" id="GO:0003700">
    <property type="term" value="F:DNA-binding transcription factor activity"/>
    <property type="evidence" value="ECO:0007669"/>
    <property type="project" value="InterPro"/>
</dbReference>
<dbReference type="InterPro" id="IPR036390">
    <property type="entry name" value="WH_DNA-bd_sf"/>
</dbReference>
<gene>
    <name evidence="6" type="ORF">CAFE_00340</name>
</gene>
<dbReference type="InterPro" id="IPR050950">
    <property type="entry name" value="HTH-type_LysR_regulators"/>
</dbReference>
<proteinExistence type="inferred from homology"/>
<dbReference type="Pfam" id="PF00126">
    <property type="entry name" value="HTH_1"/>
    <property type="match status" value="1"/>
</dbReference>
<organism evidence="6 7">
    <name type="scientific">Caproicibacter fermentans</name>
    <dbReference type="NCBI Taxonomy" id="2576756"/>
    <lineage>
        <taxon>Bacteria</taxon>
        <taxon>Bacillati</taxon>
        <taxon>Bacillota</taxon>
        <taxon>Clostridia</taxon>
        <taxon>Eubacteriales</taxon>
        <taxon>Acutalibacteraceae</taxon>
        <taxon>Caproicibacter</taxon>
    </lineage>
</organism>
<dbReference type="EMBL" id="VWXL01000002">
    <property type="protein sequence ID" value="MVB09386.1"/>
    <property type="molecule type" value="Genomic_DNA"/>
</dbReference>
<comment type="similarity">
    <text evidence="1">Belongs to the LysR transcriptional regulatory family.</text>
</comment>
<evidence type="ECO:0000313" key="6">
    <source>
        <dbReference type="EMBL" id="MVB09386.1"/>
    </source>
</evidence>
<dbReference type="AlphaFoldDB" id="A0A6N8HUE9"/>
<accession>A0A6N8HUE9</accession>
<dbReference type="InterPro" id="IPR036388">
    <property type="entry name" value="WH-like_DNA-bd_sf"/>
</dbReference>
<dbReference type="SUPFAM" id="SSF53850">
    <property type="entry name" value="Periplasmic binding protein-like II"/>
    <property type="match status" value="1"/>
</dbReference>
<comment type="caution">
    <text evidence="6">The sequence shown here is derived from an EMBL/GenBank/DDBJ whole genome shotgun (WGS) entry which is preliminary data.</text>
</comment>
<dbReference type="PROSITE" id="PS50931">
    <property type="entry name" value="HTH_LYSR"/>
    <property type="match status" value="1"/>
</dbReference>
<dbReference type="GO" id="GO:0005829">
    <property type="term" value="C:cytosol"/>
    <property type="evidence" value="ECO:0007669"/>
    <property type="project" value="TreeGrafter"/>
</dbReference>
<dbReference type="SUPFAM" id="SSF46785">
    <property type="entry name" value="Winged helix' DNA-binding domain"/>
    <property type="match status" value="1"/>
</dbReference>
<evidence type="ECO:0000256" key="3">
    <source>
        <dbReference type="ARBA" id="ARBA00023125"/>
    </source>
</evidence>
<sequence>MSANYDYYRIFYYVARYQSFTKAANILLNSQPNITRGMNHLESELGCKLFFRTNRGVTLTPEGERLYAHIAIAYEQIRTGEEELAGDKNLQSGILSIGASETALYGLLLEKLSSFHQSFPGIRIRISNQSTPQAVAALKNGLVDLAVVTTPTGVDRTLREIPLKYFEEVLVGGPQFAFLAGKNIHLRELEKYPLICLEKNTMTFEFYNQLFLEHGLTLQPDTEAATTDQVLPLIKNNLGIGFLPEDLAKDSLARGDIFRISLAETIPKRAICLVRDDRRFLSIAARKFEETLYHKNEIVK</sequence>
<keyword evidence="7" id="KW-1185">Reference proteome</keyword>
<keyword evidence="3" id="KW-0238">DNA-binding</keyword>
<dbReference type="OrthoDB" id="9778774at2"/>
<name>A0A6N8HUE9_9FIRM</name>
<evidence type="ECO:0000313" key="7">
    <source>
        <dbReference type="Proteomes" id="UP000469440"/>
    </source>
</evidence>
<evidence type="ECO:0000256" key="1">
    <source>
        <dbReference type="ARBA" id="ARBA00009437"/>
    </source>
</evidence>
<dbReference type="GO" id="GO:0003677">
    <property type="term" value="F:DNA binding"/>
    <property type="evidence" value="ECO:0007669"/>
    <property type="project" value="UniProtKB-KW"/>
</dbReference>
<dbReference type="PRINTS" id="PR00039">
    <property type="entry name" value="HTHLYSR"/>
</dbReference>
<dbReference type="CDD" id="cd05466">
    <property type="entry name" value="PBP2_LTTR_substrate"/>
    <property type="match status" value="1"/>
</dbReference>